<feature type="domain" description="NAD-dependent epimerase/dehydratase" evidence="1">
    <location>
        <begin position="4"/>
        <end position="220"/>
    </location>
</feature>
<dbReference type="Pfam" id="PF01370">
    <property type="entry name" value="Epimerase"/>
    <property type="match status" value="1"/>
</dbReference>
<protein>
    <submittedName>
        <fullName evidence="2">UDP-glucose 4-epimerase</fullName>
        <ecNumber evidence="2">5.1.3.2</ecNumber>
    </submittedName>
</protein>
<dbReference type="InterPro" id="IPR036291">
    <property type="entry name" value="NAD(P)-bd_dom_sf"/>
</dbReference>
<dbReference type="GO" id="GO:0005737">
    <property type="term" value="C:cytoplasm"/>
    <property type="evidence" value="ECO:0007669"/>
    <property type="project" value="TreeGrafter"/>
</dbReference>
<evidence type="ECO:0000313" key="2">
    <source>
        <dbReference type="EMBL" id="SYX89432.1"/>
    </source>
</evidence>
<dbReference type="PANTHER" id="PTHR48079">
    <property type="entry name" value="PROTEIN YEEZ"/>
    <property type="match status" value="1"/>
</dbReference>
<dbReference type="SUPFAM" id="SSF51735">
    <property type="entry name" value="NAD(P)-binding Rossmann-fold domains"/>
    <property type="match status" value="1"/>
</dbReference>
<dbReference type="GO" id="GO:0004029">
    <property type="term" value="F:aldehyde dehydrogenase (NAD+) activity"/>
    <property type="evidence" value="ECO:0007669"/>
    <property type="project" value="TreeGrafter"/>
</dbReference>
<reference evidence="3" key="1">
    <citation type="submission" date="2018-08" db="EMBL/GenBank/DDBJ databases">
        <authorList>
            <person name="Blom J."/>
        </authorList>
    </citation>
    <scope>NUCLEOTIDE SEQUENCE [LARGE SCALE GENOMIC DNA]</scope>
    <source>
        <strain evidence="3">CCOS 865</strain>
    </source>
</reference>
<proteinExistence type="predicted"/>
<keyword evidence="2" id="KW-0413">Isomerase</keyword>
<dbReference type="PANTHER" id="PTHR48079:SF6">
    <property type="entry name" value="NAD(P)-BINDING DOMAIN-CONTAINING PROTEIN-RELATED"/>
    <property type="match status" value="1"/>
</dbReference>
<keyword evidence="3" id="KW-1185">Reference proteome</keyword>
<dbReference type="EC" id="5.1.3.2" evidence="2"/>
<gene>
    <name evidence="2" type="primary">galE</name>
    <name evidence="2" type="ORF">CCOS865_01685</name>
</gene>
<evidence type="ECO:0000259" key="1">
    <source>
        <dbReference type="Pfam" id="PF01370"/>
    </source>
</evidence>
<dbReference type="GO" id="GO:0003978">
    <property type="term" value="F:UDP-glucose 4-epimerase activity"/>
    <property type="evidence" value="ECO:0007669"/>
    <property type="project" value="UniProtKB-EC"/>
</dbReference>
<dbReference type="InterPro" id="IPR051783">
    <property type="entry name" value="NAD(P)-dependent_oxidoreduct"/>
</dbReference>
<dbReference type="EMBL" id="UNOZ01000013">
    <property type="protein sequence ID" value="SYX89432.1"/>
    <property type="molecule type" value="Genomic_DNA"/>
</dbReference>
<accession>A0A383RQV6</accession>
<evidence type="ECO:0000313" key="3">
    <source>
        <dbReference type="Proteomes" id="UP000263595"/>
    </source>
</evidence>
<name>A0A383RQV6_9PSED</name>
<dbReference type="Gene3D" id="3.40.50.720">
    <property type="entry name" value="NAD(P)-binding Rossmann-like Domain"/>
    <property type="match status" value="1"/>
</dbReference>
<dbReference type="RefSeq" id="WP_119139773.1">
    <property type="nucleotide sequence ID" value="NZ_CBCSFL010000048.1"/>
</dbReference>
<dbReference type="Proteomes" id="UP000263595">
    <property type="component" value="Unassembled WGS sequence"/>
</dbReference>
<dbReference type="OrthoDB" id="9801056at2"/>
<sequence length="312" mass="33502">MKYLVTGASGFIGRATCQALVARGDEVVALVRSSAFELPGLQVVHAELADEDRLRQALVGVDCVVHLAGRAHLLADDAADPLAEFRAVNRDATLRLAALAREAGVRRFVFMSSIGVNGSHTQGEPFCETSPVAPRADYALSKLEAEQGLIRLLGSDTMEWVIIRPPLVYAAQAPGNFQRLLKLVASGMPLPFGWVRNRRNMVALDDLVSFILLSSVHARAANQLYLVADAQAVSTQDIVVSLAQGMGRKVINLPVPPILLRLGLAVLGKTSLYTQLCGSLEVDAAKARELGWVSRSSAQQSLIAVGQGYRLK</sequence>
<dbReference type="InterPro" id="IPR001509">
    <property type="entry name" value="Epimerase_deHydtase"/>
</dbReference>
<organism evidence="2 3">
    <name type="scientific">Pseudomonas reidholzensis</name>
    <dbReference type="NCBI Taxonomy" id="1785162"/>
    <lineage>
        <taxon>Bacteria</taxon>
        <taxon>Pseudomonadati</taxon>
        <taxon>Pseudomonadota</taxon>
        <taxon>Gammaproteobacteria</taxon>
        <taxon>Pseudomonadales</taxon>
        <taxon>Pseudomonadaceae</taxon>
        <taxon>Pseudomonas</taxon>
    </lineage>
</organism>
<dbReference type="AlphaFoldDB" id="A0A383RQV6"/>